<evidence type="ECO:0000313" key="4">
    <source>
        <dbReference type="Proteomes" id="UP000517765"/>
    </source>
</evidence>
<dbReference type="Gene3D" id="3.40.50.1820">
    <property type="entry name" value="alpha/beta hydrolase"/>
    <property type="match status" value="1"/>
</dbReference>
<feature type="region of interest" description="Disordered" evidence="1">
    <location>
        <begin position="1"/>
        <end position="24"/>
    </location>
</feature>
<keyword evidence="3" id="KW-0378">Hydrolase</keyword>
<feature type="non-terminal residue" evidence="3">
    <location>
        <position position="292"/>
    </location>
</feature>
<feature type="region of interest" description="Disordered" evidence="1">
    <location>
        <begin position="273"/>
        <end position="292"/>
    </location>
</feature>
<dbReference type="PRINTS" id="PR00111">
    <property type="entry name" value="ABHYDROLASE"/>
</dbReference>
<organism evidence="3 4">
    <name type="scientific">Streptomyces alkaliterrae</name>
    <dbReference type="NCBI Taxonomy" id="2213162"/>
    <lineage>
        <taxon>Bacteria</taxon>
        <taxon>Bacillati</taxon>
        <taxon>Actinomycetota</taxon>
        <taxon>Actinomycetes</taxon>
        <taxon>Kitasatosporales</taxon>
        <taxon>Streptomycetaceae</taxon>
        <taxon>Streptomyces</taxon>
    </lineage>
</organism>
<dbReference type="Proteomes" id="UP000517765">
    <property type="component" value="Unassembled WGS sequence"/>
</dbReference>
<dbReference type="GO" id="GO:0016787">
    <property type="term" value="F:hydrolase activity"/>
    <property type="evidence" value="ECO:0007669"/>
    <property type="project" value="UniProtKB-KW"/>
</dbReference>
<accession>A0A7W3X0Y5</accession>
<gene>
    <name evidence="3" type="ORF">H3147_25410</name>
</gene>
<proteinExistence type="predicted"/>
<comment type="caution">
    <text evidence="3">The sequence shown here is derived from an EMBL/GenBank/DDBJ whole genome shotgun (WGS) entry which is preliminary data.</text>
</comment>
<dbReference type="AlphaFoldDB" id="A0A7W3X0Y5"/>
<dbReference type="Pfam" id="PF00561">
    <property type="entry name" value="Abhydrolase_1"/>
    <property type="match status" value="1"/>
</dbReference>
<evidence type="ECO:0000256" key="1">
    <source>
        <dbReference type="SAM" id="MobiDB-lite"/>
    </source>
</evidence>
<feature type="domain" description="AB hydrolase-1" evidence="2">
    <location>
        <begin position="32"/>
        <end position="255"/>
    </location>
</feature>
<name>A0A7W3X0Y5_9ACTN</name>
<evidence type="ECO:0000313" key="3">
    <source>
        <dbReference type="EMBL" id="MBB1262118.1"/>
    </source>
</evidence>
<reference evidence="4" key="1">
    <citation type="submission" date="2020-05" db="EMBL/GenBank/DDBJ databases">
        <title>Classification of alakaliphilic streptomycetes isolated from an alkaline soil next to Lonar Crater, India and a proposal for the recognition of Streptomyces alkaliterrae sp. nov.</title>
        <authorList>
            <person name="Golinska P."/>
        </authorList>
    </citation>
    <scope>NUCLEOTIDE SEQUENCE [LARGE SCALE GENOMIC DNA]</scope>
    <source>
        <strain evidence="4">OF8</strain>
    </source>
</reference>
<evidence type="ECO:0000259" key="2">
    <source>
        <dbReference type="Pfam" id="PF00561"/>
    </source>
</evidence>
<dbReference type="EMBL" id="JABJXA010000260">
    <property type="protein sequence ID" value="MBB1262118.1"/>
    <property type="molecule type" value="Genomic_DNA"/>
</dbReference>
<dbReference type="PANTHER" id="PTHR43194:SF5">
    <property type="entry name" value="PIMELOYL-[ACYL-CARRIER PROTEIN] METHYL ESTER ESTERASE"/>
    <property type="match status" value="1"/>
</dbReference>
<sequence>MRLAAPGVRRQPGGRTAPLELQHRVDGPDDAPLLVLAPTLGATWHMWDRQVPELTRTWRVLRFDLPGQGGAPPHPATSVADLAERLLTTLDSLGETRFGYAGCGLGGAVGLQLALTAPHRLTALALVSTSPRPGTPDEWRQRGVVIRTNGLDAIARGTPDRWFTPAFATAQSAITTWAVQMVGSTAPGCYIAACEANAAFDVRGRLNAIGVPTLVVCGAEDQTAPPADARALVAGIPDARLAMIPGAAHLTPVERPTEVTDLLEQHFNAAPDFHDSATTGSLPLLQPPPGPD</sequence>
<dbReference type="SUPFAM" id="SSF53474">
    <property type="entry name" value="alpha/beta-Hydrolases"/>
    <property type="match status" value="1"/>
</dbReference>
<dbReference type="PANTHER" id="PTHR43194">
    <property type="entry name" value="HYDROLASE ALPHA/BETA FOLD FAMILY"/>
    <property type="match status" value="1"/>
</dbReference>
<dbReference type="InterPro" id="IPR000073">
    <property type="entry name" value="AB_hydrolase_1"/>
</dbReference>
<dbReference type="InterPro" id="IPR029058">
    <property type="entry name" value="AB_hydrolase_fold"/>
</dbReference>
<protein>
    <submittedName>
        <fullName evidence="3">Alpha/beta fold hydrolase</fullName>
    </submittedName>
</protein>
<dbReference type="InterPro" id="IPR050228">
    <property type="entry name" value="Carboxylesterase_BioH"/>
</dbReference>